<keyword evidence="2" id="KW-1133">Transmembrane helix</keyword>
<evidence type="ECO:0000256" key="1">
    <source>
        <dbReference type="SAM" id="MobiDB-lite"/>
    </source>
</evidence>
<dbReference type="AlphaFoldDB" id="A0A916YEA6"/>
<protein>
    <submittedName>
        <fullName evidence="4">Endonuclease</fullName>
    </submittedName>
</protein>
<feature type="transmembrane region" description="Helical" evidence="2">
    <location>
        <begin position="38"/>
        <end position="55"/>
    </location>
</feature>
<keyword evidence="2" id="KW-0812">Transmembrane</keyword>
<evidence type="ECO:0000313" key="4">
    <source>
        <dbReference type="EMBL" id="GGD41900.1"/>
    </source>
</evidence>
<feature type="domain" description="Endonuclease/exonuclease/phosphatase" evidence="3">
    <location>
        <begin position="106"/>
        <end position="311"/>
    </location>
</feature>
<dbReference type="EMBL" id="BMJJ01000019">
    <property type="protein sequence ID" value="GGD41900.1"/>
    <property type="molecule type" value="Genomic_DNA"/>
</dbReference>
<feature type="compositionally biased region" description="Basic and acidic residues" evidence="1">
    <location>
        <begin position="338"/>
        <end position="356"/>
    </location>
</feature>
<dbReference type="Proteomes" id="UP000613160">
    <property type="component" value="Unassembled WGS sequence"/>
</dbReference>
<keyword evidence="4" id="KW-0540">Nuclease</keyword>
<name>A0A916YEA6_9HYPH</name>
<reference evidence="4" key="1">
    <citation type="journal article" date="2014" name="Int. J. Syst. Evol. Microbiol.">
        <title>Complete genome sequence of Corynebacterium casei LMG S-19264T (=DSM 44701T), isolated from a smear-ripened cheese.</title>
        <authorList>
            <consortium name="US DOE Joint Genome Institute (JGI-PGF)"/>
            <person name="Walter F."/>
            <person name="Albersmeier A."/>
            <person name="Kalinowski J."/>
            <person name="Ruckert C."/>
        </authorList>
    </citation>
    <scope>NUCLEOTIDE SEQUENCE</scope>
    <source>
        <strain evidence="4">CGMCC 1.15493</strain>
    </source>
</reference>
<comment type="caution">
    <text evidence="4">The sequence shown here is derived from an EMBL/GenBank/DDBJ whole genome shotgun (WGS) entry which is preliminary data.</text>
</comment>
<keyword evidence="4" id="KW-0255">Endonuclease</keyword>
<proteinExistence type="predicted"/>
<dbReference type="InterPro" id="IPR005135">
    <property type="entry name" value="Endo/exonuclease/phosphatase"/>
</dbReference>
<feature type="region of interest" description="Disordered" evidence="1">
    <location>
        <begin position="325"/>
        <end position="362"/>
    </location>
</feature>
<dbReference type="SUPFAM" id="SSF56219">
    <property type="entry name" value="DNase I-like"/>
    <property type="match status" value="1"/>
</dbReference>
<gene>
    <name evidence="4" type="ORF">GCM10011335_50760</name>
</gene>
<dbReference type="InterPro" id="IPR036691">
    <property type="entry name" value="Endo/exonu/phosph_ase_sf"/>
</dbReference>
<organism evidence="4 5">
    <name type="scientific">Aureimonas glaciei</name>
    <dbReference type="NCBI Taxonomy" id="1776957"/>
    <lineage>
        <taxon>Bacteria</taxon>
        <taxon>Pseudomonadati</taxon>
        <taxon>Pseudomonadota</taxon>
        <taxon>Alphaproteobacteria</taxon>
        <taxon>Hyphomicrobiales</taxon>
        <taxon>Aurantimonadaceae</taxon>
        <taxon>Aureimonas</taxon>
    </lineage>
</organism>
<dbReference type="GO" id="GO:0004519">
    <property type="term" value="F:endonuclease activity"/>
    <property type="evidence" value="ECO:0007669"/>
    <property type="project" value="UniProtKB-KW"/>
</dbReference>
<sequence length="362" mass="40429">MTWTIVLCTLTGLALLATLLSFVRVAHGFFRSFSFPRLQIFAVAVVLLPLVVVFVRPMGLMEVTAAANLVTIVIQALSILPFTPLWRKQSKAKKAGEVGDESVTILSCNVKMSNRDYDATLRMARDGDPDIAVFMETDQPWCDALEPLRETLPHVVAAPEDNAYGMILFSRLALDDIRIDHLVMEEVPSITVTVTLRDGQRFRLHAVHPEPPVPSVDSVGRDTELLLVADAVSKESLPSIVSGDLNDVAWSHTTRLFQRVSGLLDPRIGRGFYNTFDARFPFLRWPLDHLFHDPRFALVEIRRLPAGGSDHFPMLFRLALTRSADGAATPDEEDSGDREEKREIVDEGKKLDREAIGTDWET</sequence>
<dbReference type="RefSeq" id="WP_188855237.1">
    <property type="nucleotide sequence ID" value="NZ_BMJJ01000019.1"/>
</dbReference>
<keyword evidence="5" id="KW-1185">Reference proteome</keyword>
<keyword evidence="2" id="KW-0472">Membrane</keyword>
<feature type="transmembrane region" description="Helical" evidence="2">
    <location>
        <begin position="67"/>
        <end position="86"/>
    </location>
</feature>
<accession>A0A916YEA6</accession>
<keyword evidence="4" id="KW-0378">Hydrolase</keyword>
<evidence type="ECO:0000256" key="2">
    <source>
        <dbReference type="SAM" id="Phobius"/>
    </source>
</evidence>
<dbReference type="Gene3D" id="3.60.10.10">
    <property type="entry name" value="Endonuclease/exonuclease/phosphatase"/>
    <property type="match status" value="1"/>
</dbReference>
<reference evidence="4" key="2">
    <citation type="submission" date="2020-09" db="EMBL/GenBank/DDBJ databases">
        <authorList>
            <person name="Sun Q."/>
            <person name="Zhou Y."/>
        </authorList>
    </citation>
    <scope>NUCLEOTIDE SEQUENCE</scope>
    <source>
        <strain evidence="4">CGMCC 1.15493</strain>
    </source>
</reference>
<evidence type="ECO:0000259" key="3">
    <source>
        <dbReference type="Pfam" id="PF03372"/>
    </source>
</evidence>
<dbReference type="Pfam" id="PF03372">
    <property type="entry name" value="Exo_endo_phos"/>
    <property type="match status" value="1"/>
</dbReference>
<evidence type="ECO:0000313" key="5">
    <source>
        <dbReference type="Proteomes" id="UP000613160"/>
    </source>
</evidence>